<gene>
    <name evidence="1" type="primary">malS</name>
    <name evidence="1" type="ORF">rsdtw13_35490</name>
</gene>
<comment type="caution">
    <text evidence="1">The sequence shown here is derived from an EMBL/GenBank/DDBJ whole genome shotgun (WGS) entry which is preliminary data.</text>
</comment>
<name>A0ACB5RGR5_9CLOT</name>
<dbReference type="EMBL" id="BROD01000001">
    <property type="protein sequence ID" value="GKX68291.1"/>
    <property type="molecule type" value="Genomic_DNA"/>
</dbReference>
<reference evidence="1" key="1">
    <citation type="journal article" date="2025" name="Int. J. Syst. Evol. Microbiol.">
        <title>Inconstantimicrobium mannanitabidum sp. nov., a novel member of the family Clostridiaceae isolated from anoxic soil under the treatment of reductive soil disinfestation.</title>
        <authorList>
            <person name="Ueki A."/>
            <person name="Tonouchi A."/>
            <person name="Honma S."/>
            <person name="Kaku N."/>
            <person name="Ueki K."/>
        </authorList>
    </citation>
    <scope>NUCLEOTIDE SEQUENCE</scope>
    <source>
        <strain evidence="1">TW13</strain>
    </source>
</reference>
<keyword evidence="2" id="KW-1185">Reference proteome</keyword>
<evidence type="ECO:0000313" key="2">
    <source>
        <dbReference type="Proteomes" id="UP001058074"/>
    </source>
</evidence>
<proteinExistence type="predicted"/>
<evidence type="ECO:0000313" key="1">
    <source>
        <dbReference type="EMBL" id="GKX68291.1"/>
    </source>
</evidence>
<organism evidence="1 2">
    <name type="scientific">Inconstantimicrobium mannanitabidum</name>
    <dbReference type="NCBI Taxonomy" id="1604901"/>
    <lineage>
        <taxon>Bacteria</taxon>
        <taxon>Bacillati</taxon>
        <taxon>Bacillota</taxon>
        <taxon>Clostridia</taxon>
        <taxon>Eubacteriales</taxon>
        <taxon>Clostridiaceae</taxon>
        <taxon>Inconstantimicrobium</taxon>
    </lineage>
</organism>
<protein>
    <submittedName>
        <fullName evidence="1">Alpha-amylase</fullName>
    </submittedName>
</protein>
<sequence length="428" mass="49399">MARETSIDLRSQVMYSVYVRNHGENGTFKDVENDLERIKSLGTDIIWFMPIHPIGVKNKKGELGCPYAIQDYRKVNPEYGTLEDFKRLVDKIHSMGMKCMIDVVYNHTSPDSVLVQTHPEYFYRKENGEFGGKVGDWSDVIDLEYNNKDLWNYQIETLKYWAGIVDGFRCDVAPMIPLDFWLEAREAVKEVNLDCIWLAESIDLGFIKYLRDKGACVSTDSEMYQAFDICYEYDVWALFNKYLKGECSLSKYVDMLKLQEVIYPSNYVKIRCLENHDNPRAKHLIEDEDNLNNWTAFTYFQKGMTLIYAGEEAQNTKTPSLFDIDKVDWSGIKAEYVSLMQKLYSIKKENIAPNAIYDLKAFDECDTVVGTYKKDNSTLVGIFNLNKGKGQVSVDIEDGEYINLLNNEHIVVTDKKVNVNVAPAIFKC</sequence>
<dbReference type="Proteomes" id="UP001058074">
    <property type="component" value="Unassembled WGS sequence"/>
</dbReference>
<accession>A0ACB5RGR5</accession>